<dbReference type="Proteomes" id="UP001194746">
    <property type="component" value="Unassembled WGS sequence"/>
</dbReference>
<dbReference type="CDD" id="cd05195">
    <property type="entry name" value="enoyl_red"/>
    <property type="match status" value="1"/>
</dbReference>
<evidence type="ECO:0000259" key="10">
    <source>
        <dbReference type="PROSITE" id="PS50075"/>
    </source>
</evidence>
<dbReference type="Pfam" id="PF08240">
    <property type="entry name" value="ADH_N"/>
    <property type="match status" value="1"/>
</dbReference>
<dbReference type="Pfam" id="PF16197">
    <property type="entry name" value="KAsynt_C_assoc"/>
    <property type="match status" value="1"/>
</dbReference>
<dbReference type="InterPro" id="IPR042104">
    <property type="entry name" value="PKS_dehydratase_sf"/>
</dbReference>
<feature type="compositionally biased region" description="Polar residues" evidence="9">
    <location>
        <begin position="1"/>
        <end position="32"/>
    </location>
</feature>
<dbReference type="GO" id="GO:0004315">
    <property type="term" value="F:3-oxoacyl-[acyl-carrier-protein] synthase activity"/>
    <property type="evidence" value="ECO:0007669"/>
    <property type="project" value="InterPro"/>
</dbReference>
<evidence type="ECO:0000259" key="12">
    <source>
        <dbReference type="PROSITE" id="PS52019"/>
    </source>
</evidence>
<feature type="active site" description="Proton acceptor; for dehydratase activity" evidence="8">
    <location>
        <position position="962"/>
    </location>
</feature>
<dbReference type="GO" id="GO:0044550">
    <property type="term" value="P:secondary metabolite biosynthetic process"/>
    <property type="evidence" value="ECO:0007669"/>
    <property type="project" value="TreeGrafter"/>
</dbReference>
<dbReference type="Pfam" id="PF14765">
    <property type="entry name" value="PS-DH"/>
    <property type="match status" value="1"/>
</dbReference>
<dbReference type="InterPro" id="IPR020806">
    <property type="entry name" value="PKS_PP-bd"/>
</dbReference>
<dbReference type="Gene3D" id="3.90.180.10">
    <property type="entry name" value="Medium-chain alcohol dehydrogenases, catalytic domain"/>
    <property type="match status" value="1"/>
</dbReference>
<evidence type="ECO:0000256" key="3">
    <source>
        <dbReference type="ARBA" id="ARBA00022603"/>
    </source>
</evidence>
<feature type="region of interest" description="C-terminal hotdog fold" evidence="8">
    <location>
        <begin position="1069"/>
        <end position="1211"/>
    </location>
</feature>
<keyword evidence="7" id="KW-0012">Acyltransferase</keyword>
<dbReference type="Pfam" id="PF02801">
    <property type="entry name" value="Ketoacyl-synt_C"/>
    <property type="match status" value="1"/>
</dbReference>
<dbReference type="GO" id="GO:0006633">
    <property type="term" value="P:fatty acid biosynthetic process"/>
    <property type="evidence" value="ECO:0007669"/>
    <property type="project" value="InterPro"/>
</dbReference>
<dbReference type="InterPro" id="IPR011032">
    <property type="entry name" value="GroES-like_sf"/>
</dbReference>
<dbReference type="InterPro" id="IPR049551">
    <property type="entry name" value="PKS_DH_C"/>
</dbReference>
<feature type="region of interest" description="Disordered" evidence="9">
    <location>
        <begin position="1"/>
        <end position="39"/>
    </location>
</feature>
<dbReference type="SUPFAM" id="SSF55048">
    <property type="entry name" value="Probable ACP-binding domain of malonyl-CoA ACP transacylase"/>
    <property type="match status" value="1"/>
</dbReference>
<dbReference type="SMART" id="SM00827">
    <property type="entry name" value="PKS_AT"/>
    <property type="match status" value="1"/>
</dbReference>
<dbReference type="GO" id="GO:0032259">
    <property type="term" value="P:methylation"/>
    <property type="evidence" value="ECO:0007669"/>
    <property type="project" value="UniProtKB-KW"/>
</dbReference>
<keyword evidence="1" id="KW-0596">Phosphopantetheine</keyword>
<evidence type="ECO:0000259" key="11">
    <source>
        <dbReference type="PROSITE" id="PS52004"/>
    </source>
</evidence>
<dbReference type="Gene3D" id="3.30.70.3290">
    <property type="match status" value="1"/>
</dbReference>
<dbReference type="InterPro" id="IPR057326">
    <property type="entry name" value="KR_dom"/>
</dbReference>
<dbReference type="GO" id="GO:0031177">
    <property type="term" value="F:phosphopantetheine binding"/>
    <property type="evidence" value="ECO:0007669"/>
    <property type="project" value="InterPro"/>
</dbReference>
<feature type="domain" description="Ketosynthase family 3 (KS3)" evidence="11">
    <location>
        <begin position="44"/>
        <end position="459"/>
    </location>
</feature>
<dbReference type="InterPro" id="IPR016036">
    <property type="entry name" value="Malonyl_transacylase_ACP-bd"/>
</dbReference>
<dbReference type="PROSITE" id="PS52004">
    <property type="entry name" value="KS3_2"/>
    <property type="match status" value="1"/>
</dbReference>
<dbReference type="PROSITE" id="PS00606">
    <property type="entry name" value="KS3_1"/>
    <property type="match status" value="1"/>
</dbReference>
<organism evidence="13 14">
    <name type="scientific">Aspergillus nanangensis</name>
    <dbReference type="NCBI Taxonomy" id="2582783"/>
    <lineage>
        <taxon>Eukaryota</taxon>
        <taxon>Fungi</taxon>
        <taxon>Dikarya</taxon>
        <taxon>Ascomycota</taxon>
        <taxon>Pezizomycotina</taxon>
        <taxon>Eurotiomycetes</taxon>
        <taxon>Eurotiomycetidae</taxon>
        <taxon>Eurotiales</taxon>
        <taxon>Aspergillaceae</taxon>
        <taxon>Aspergillus</taxon>
        <taxon>Aspergillus subgen. Circumdati</taxon>
    </lineage>
</organism>
<dbReference type="PANTHER" id="PTHR43775">
    <property type="entry name" value="FATTY ACID SYNTHASE"/>
    <property type="match status" value="1"/>
</dbReference>
<dbReference type="GO" id="GO:0016491">
    <property type="term" value="F:oxidoreductase activity"/>
    <property type="evidence" value="ECO:0007669"/>
    <property type="project" value="InterPro"/>
</dbReference>
<dbReference type="Gene3D" id="3.40.50.720">
    <property type="entry name" value="NAD(P)-binding Rossmann-like Domain"/>
    <property type="match status" value="2"/>
</dbReference>
<dbReference type="InterPro" id="IPR013968">
    <property type="entry name" value="PKS_KR"/>
</dbReference>
<dbReference type="InterPro" id="IPR016039">
    <property type="entry name" value="Thiolase-like"/>
</dbReference>
<feature type="domain" description="PKS/mFAS DH" evidence="12">
    <location>
        <begin position="930"/>
        <end position="1211"/>
    </location>
</feature>
<dbReference type="InterPro" id="IPR014043">
    <property type="entry name" value="Acyl_transferase_dom"/>
</dbReference>
<dbReference type="Pfam" id="PF00698">
    <property type="entry name" value="Acyl_transf_1"/>
    <property type="match status" value="1"/>
</dbReference>
<dbReference type="SMART" id="SM00829">
    <property type="entry name" value="PKS_ER"/>
    <property type="match status" value="1"/>
</dbReference>
<dbReference type="SUPFAM" id="SSF50129">
    <property type="entry name" value="GroES-like"/>
    <property type="match status" value="1"/>
</dbReference>
<dbReference type="Pfam" id="PF00109">
    <property type="entry name" value="ketoacyl-synt"/>
    <property type="match status" value="1"/>
</dbReference>
<feature type="region of interest" description="N-terminal hotdog fold" evidence="8">
    <location>
        <begin position="930"/>
        <end position="1059"/>
    </location>
</feature>
<keyword evidence="14" id="KW-1185">Reference proteome</keyword>
<dbReference type="Pfam" id="PF08242">
    <property type="entry name" value="Methyltransf_12"/>
    <property type="match status" value="1"/>
</dbReference>
<evidence type="ECO:0000256" key="4">
    <source>
        <dbReference type="ARBA" id="ARBA00022679"/>
    </source>
</evidence>
<dbReference type="Gene3D" id="1.10.1200.10">
    <property type="entry name" value="ACP-like"/>
    <property type="match status" value="1"/>
</dbReference>
<dbReference type="EMBL" id="VCAU01000041">
    <property type="protein sequence ID" value="KAF9888981.1"/>
    <property type="molecule type" value="Genomic_DNA"/>
</dbReference>
<evidence type="ECO:0000256" key="8">
    <source>
        <dbReference type="PROSITE-ProRule" id="PRU01363"/>
    </source>
</evidence>
<evidence type="ECO:0000256" key="9">
    <source>
        <dbReference type="SAM" id="MobiDB-lite"/>
    </source>
</evidence>
<dbReference type="InterPro" id="IPR013149">
    <property type="entry name" value="ADH-like_C"/>
</dbReference>
<evidence type="ECO:0000256" key="7">
    <source>
        <dbReference type="ARBA" id="ARBA00023315"/>
    </source>
</evidence>
<dbReference type="SUPFAM" id="SSF53335">
    <property type="entry name" value="S-adenosyl-L-methionine-dependent methyltransferases"/>
    <property type="match status" value="1"/>
</dbReference>
<dbReference type="InterPro" id="IPR020841">
    <property type="entry name" value="PKS_Beta-ketoAc_synthase_dom"/>
</dbReference>
<dbReference type="Pfam" id="PF00107">
    <property type="entry name" value="ADH_zinc_N"/>
    <property type="match status" value="1"/>
</dbReference>
<dbReference type="SUPFAM" id="SSF53901">
    <property type="entry name" value="Thiolase-like"/>
    <property type="match status" value="1"/>
</dbReference>
<dbReference type="PROSITE" id="PS50075">
    <property type="entry name" value="CARRIER"/>
    <property type="match status" value="1"/>
</dbReference>
<sequence length="2506" mass="273662">MPITIPTDSNMNGTANGHLNGHSESISESNGHANGHSERPAAYQEPIAICGMAMRLPGGLNDAGSFWDVLYNGKDMQRPIPSDRYNAQAFGDALGQKGAIKTQNGYFLTNDLSCLDASFFSMTKADLEKTDPQQRQILEVTRECLENAGEVDWRGKPIGCYVGMFGEDWQHSLSKENQTSGTFAASGDLMMANRVSYEFDLKGPSMVIKTGCSASLVCLHSACRALQSGDSDGAIVAGTSVIMGPYLTSAMTQQGVLSPEGSCKSFDASADGFARAEAINAIYVKRLDDALRDGNPIRAVIRGTLSNSDGKSESLMAPNGESQEAMMRKVYRDTGLNPSETAFVECHGTGTATGDPIETTAVGNVFGDEGIIIGSVKPNIGHAEGASGINSVIKAVLALEHQVIPPNIKFDTPNPKIPFVEKKLQVPLKPTAWPKGRAERISVNSFGIGGTNAHVILDSLHQARPDLIAPLEPVAGANLSSSPQLMVLSANTADSLKGQVHNVQKYLQAHPQRASDLAYTLSQRREHLPHRTFLVAREGHLADPAPFSKIPRAADITMVFSGQGAQWAQMGANLLESDPAFRDDIIAMDDVLRRLKHPPQWSIEAELRKPAETSQINRAEFAQPLCTAIQIALVNALARNGVHPDAVVGHSSGEIAAAYATGAISMAEAMIVAYYRGYVTKAQTLVGGMAAIGLGSKVVASYLVEGVVVACQNSPSSTTISGDLNQLRIVIESIKASNPDVLARELKVDMAYHSSHMKGLASKYMTLVDEELISQGLTQSDPRVPLYSSVFDEVIQVSLGLNEQYWASNLTSPVRFHPAVARRLRDQPQTIFLEVGPHATLAGPLRQICAETRASSTHIPTMLRSKNCADSFLSALGQLYQNGLRPDFKAVIPGGKVLSDFPAYAWDHSAQFWSESRISRDWRFRPHGHHALLGQRIPETSGLNPTWRVMLDLEDEPWLYDHKVRDDIVFPFAGYVSMAGEAVRQITQIEAGYSVRHVVAHTALVLSESKPVEVVTSLRPHKLTDSNESDSYEFTISSYSGSTWIKHCEGRVKPKTKRIPAPPKWEDLPRQTSVARWYDVMARVGLVYGPEFQGITAVSASAVEPLAAGVITNPAAHQEGPFLFHPAAIDSALQLVVAAMTRLAARNFVQLAVPTLMEELDISRSASRMKARAWTSPDGKEMGLDVLGDGEEVVMRLRGARLTPLEDVQALANSDPHAGARLEWYPDFDFMDVHPLFVPPVAQIDGKRVLEELALLCLLDSADRVQDLHTDIEHFAQFREWLNREKYHAATGQHAVIQDSVRYTELTHEQRWVQIHDRMATLSTMPSVSEVAKGLLRICENTEKLFAGEVETIEILTEDNVLTEIYNAVSYGFGSFVRMLAISKPTLRILEVGAGTGGTTELILRDLETAGGNPCYSAYTFTDISAGFFPQARERFAYAPNMEYKTFDISASPFDQGFEPETYDLILANNVVHATPSLNATLLNLQPLLRPGGHLVLSEVCAVARAPGYIFGNFSGWWLGEPDNRKWEPYVQPERWDVELKAAGFTGTDTVVYDAEAPYQYCAAIVAQRTPLSVDRGSAITVLCSEPQQGVNQTLIEDLQTAGFNVSVSRIGEPISQDQDILSTLDLESRFFDNISESDLCAFQSLLRGLDSQKQKLLWLMPHSQLRCDDPRSAQTIGAFRVARAELAASLNTLEIDPAEPQLSELAIKVFNKVRSHDDVEKLLPDREFAVENGVIKIGRYQPFSLKQEVIERSKPETGLAKRLEIGKPGLLETLQWVEGALPGQLGDHEVEVHTRAVGMNFRDIMVAMGVLSFGPKSVPLGVELSGVVSRVGSKVTNVTVGDRVCAIAVEGCFSTHALLVDSLVHRIPDQLGFEEAATMVACYTTVFQALMDVGRLEKGQSVLIHSAAGGIGHCAIRLCQLVGAEIYVTVGSEEKAQYLTQHFNIPRNRIFHSRDDSFLPGVMNETGERGVDIVLNSLSGDLLHASWKCVAEFGKLIELGKRDLVGFGQLSMEPFLANRSYCCVDLAHAMRERPASVGKVMERWIWMYAQGLLTPISPMTLFNANEIEAGFRHLQNGDHIGKAVVTIPSAISNIPSVAGPQECQLDSEASYLLTGGTGGLGKSIATWMVEQGARELIFLSRSAGQSEADQGFFAELNTMGCKVTGVAGRAEVAEDIERAISSASKPIKGVIHLAMVLRDGPLVDLTYEEWNGAVAPKVQGAWNLHEAFKNRTTLDFFVMTSSLVTLVDQPGQANYAAANTFLESFTQYRHKQGLPASVLGICPIDDIGFVAEIPALRKKLKAQGLFFLPERELLDYMHLAILNSHPPAAVHDTTTTTTTSDPTHPWASSGYIIMGLRAETHLEDPNCQVSWRRDRRMGMYHNIPKESSGGESSGASSNALKSFLGRAADEPVLLLDKANTDYLAEEIGRRIFRFMMKPEEDLELGLSLPQIGMDSLMAIELRRWWKQAFGLDISVLEIMGAGTLAELGKVAGQALHAKYEGVEKK</sequence>
<evidence type="ECO:0000313" key="14">
    <source>
        <dbReference type="Proteomes" id="UP001194746"/>
    </source>
</evidence>
<dbReference type="SMART" id="SM00822">
    <property type="entry name" value="PKS_KR"/>
    <property type="match status" value="1"/>
</dbReference>
<dbReference type="PANTHER" id="PTHR43775:SF49">
    <property type="entry name" value="SYNTHASE, PUTATIVE (JCVI)-RELATED"/>
    <property type="match status" value="1"/>
</dbReference>
<dbReference type="InterPro" id="IPR018201">
    <property type="entry name" value="Ketoacyl_synth_AS"/>
</dbReference>
<dbReference type="GO" id="GO:0004312">
    <property type="term" value="F:fatty acid synthase activity"/>
    <property type="evidence" value="ECO:0007669"/>
    <property type="project" value="TreeGrafter"/>
</dbReference>
<dbReference type="InterPro" id="IPR001227">
    <property type="entry name" value="Ac_transferase_dom_sf"/>
</dbReference>
<dbReference type="Pfam" id="PF08659">
    <property type="entry name" value="KR"/>
    <property type="match status" value="1"/>
</dbReference>
<name>A0AAD4CM27_ASPNN</name>
<dbReference type="InterPro" id="IPR050091">
    <property type="entry name" value="PKS_NRPS_Biosynth_Enz"/>
</dbReference>
<dbReference type="InterPro" id="IPR049552">
    <property type="entry name" value="PKS_DH_N"/>
</dbReference>
<dbReference type="Pfam" id="PF00550">
    <property type="entry name" value="PP-binding"/>
    <property type="match status" value="1"/>
</dbReference>
<dbReference type="InterPro" id="IPR029063">
    <property type="entry name" value="SAM-dependent_MTases_sf"/>
</dbReference>
<dbReference type="SMART" id="SM00823">
    <property type="entry name" value="PKS_PP"/>
    <property type="match status" value="1"/>
</dbReference>
<dbReference type="Gene3D" id="3.10.129.110">
    <property type="entry name" value="Polyketide synthase dehydratase"/>
    <property type="match status" value="1"/>
</dbReference>
<accession>A0AAD4CM27</accession>
<keyword evidence="5" id="KW-0521">NADP</keyword>
<gene>
    <name evidence="13" type="ORF">FE257_008151</name>
</gene>
<dbReference type="InterPro" id="IPR020807">
    <property type="entry name" value="PKS_DH"/>
</dbReference>
<dbReference type="InterPro" id="IPR020843">
    <property type="entry name" value="ER"/>
</dbReference>
<dbReference type="Pfam" id="PF21089">
    <property type="entry name" value="PKS_DH_N"/>
    <property type="match status" value="1"/>
</dbReference>
<reference evidence="13" key="2">
    <citation type="submission" date="2020-02" db="EMBL/GenBank/DDBJ databases">
        <authorList>
            <person name="Gilchrist C.L.M."/>
            <person name="Chooi Y.-H."/>
        </authorList>
    </citation>
    <scope>NUCLEOTIDE SEQUENCE</scope>
    <source>
        <strain evidence="13">MST-FP2251</strain>
    </source>
</reference>
<evidence type="ECO:0000256" key="5">
    <source>
        <dbReference type="ARBA" id="ARBA00022857"/>
    </source>
</evidence>
<dbReference type="CDD" id="cd00833">
    <property type="entry name" value="PKS"/>
    <property type="match status" value="1"/>
</dbReference>
<feature type="domain" description="Carrier" evidence="10">
    <location>
        <begin position="2411"/>
        <end position="2496"/>
    </location>
</feature>
<evidence type="ECO:0000256" key="1">
    <source>
        <dbReference type="ARBA" id="ARBA00022450"/>
    </source>
</evidence>
<dbReference type="GO" id="GO:0008168">
    <property type="term" value="F:methyltransferase activity"/>
    <property type="evidence" value="ECO:0007669"/>
    <property type="project" value="UniProtKB-KW"/>
</dbReference>
<dbReference type="InterPro" id="IPR036736">
    <property type="entry name" value="ACP-like_sf"/>
</dbReference>
<dbReference type="Gene3D" id="3.40.50.150">
    <property type="entry name" value="Vaccinia Virus protein VP39"/>
    <property type="match status" value="1"/>
</dbReference>
<dbReference type="InterPro" id="IPR049900">
    <property type="entry name" value="PKS_mFAS_DH"/>
</dbReference>
<dbReference type="Gene3D" id="3.40.47.10">
    <property type="match status" value="1"/>
</dbReference>
<keyword evidence="4" id="KW-0808">Transferase</keyword>
<dbReference type="CDD" id="cd02440">
    <property type="entry name" value="AdoMet_MTases"/>
    <property type="match status" value="1"/>
</dbReference>
<dbReference type="SMART" id="SM00826">
    <property type="entry name" value="PKS_DH"/>
    <property type="match status" value="1"/>
</dbReference>
<keyword evidence="3" id="KW-0489">Methyltransferase</keyword>
<feature type="active site" description="Proton donor; for dehydratase activity" evidence="8">
    <location>
        <position position="1130"/>
    </location>
</feature>
<keyword evidence="2" id="KW-0597">Phosphoprotein</keyword>
<dbReference type="InterPro" id="IPR014030">
    <property type="entry name" value="Ketoacyl_synth_N"/>
</dbReference>
<dbReference type="InterPro" id="IPR016035">
    <property type="entry name" value="Acyl_Trfase/lysoPLipase"/>
</dbReference>
<reference evidence="13" key="1">
    <citation type="journal article" date="2019" name="Beilstein J. Org. Chem.">
        <title>Nanangenines: drimane sesquiterpenoids as the dominant metabolite cohort of a novel Australian fungus, Aspergillus nanangensis.</title>
        <authorList>
            <person name="Lacey H.J."/>
            <person name="Gilchrist C.L.M."/>
            <person name="Crombie A."/>
            <person name="Kalaitzis J.A."/>
            <person name="Vuong D."/>
            <person name="Rutledge P.J."/>
            <person name="Turner P."/>
            <person name="Pitt J.I."/>
            <person name="Lacey E."/>
            <person name="Chooi Y.H."/>
            <person name="Piggott A.M."/>
        </authorList>
    </citation>
    <scope>NUCLEOTIDE SEQUENCE</scope>
    <source>
        <strain evidence="13">MST-FP2251</strain>
    </source>
</reference>
<dbReference type="InterPro" id="IPR013217">
    <property type="entry name" value="Methyltransf_12"/>
</dbReference>
<evidence type="ECO:0000313" key="13">
    <source>
        <dbReference type="EMBL" id="KAF9888981.1"/>
    </source>
</evidence>
<evidence type="ECO:0000256" key="6">
    <source>
        <dbReference type="ARBA" id="ARBA00023268"/>
    </source>
</evidence>
<dbReference type="SUPFAM" id="SSF47336">
    <property type="entry name" value="ACP-like"/>
    <property type="match status" value="1"/>
</dbReference>
<dbReference type="InterPro" id="IPR013154">
    <property type="entry name" value="ADH-like_N"/>
</dbReference>
<dbReference type="SUPFAM" id="SSF51735">
    <property type="entry name" value="NAD(P)-binding Rossmann-fold domains"/>
    <property type="match status" value="2"/>
</dbReference>
<dbReference type="InterPro" id="IPR032821">
    <property type="entry name" value="PKS_assoc"/>
</dbReference>
<evidence type="ECO:0008006" key="15">
    <source>
        <dbReference type="Google" id="ProtNLM"/>
    </source>
</evidence>
<dbReference type="InterPro" id="IPR009081">
    <property type="entry name" value="PP-bd_ACP"/>
</dbReference>
<proteinExistence type="predicted"/>
<dbReference type="InterPro" id="IPR014031">
    <property type="entry name" value="Ketoacyl_synth_C"/>
</dbReference>
<dbReference type="SMART" id="SM00825">
    <property type="entry name" value="PKS_KS"/>
    <property type="match status" value="1"/>
</dbReference>
<protein>
    <recommendedName>
        <fullName evidence="15">Carrier domain-containing protein</fullName>
    </recommendedName>
</protein>
<comment type="caution">
    <text evidence="13">The sequence shown here is derived from an EMBL/GenBank/DDBJ whole genome shotgun (WGS) entry which is preliminary data.</text>
</comment>
<dbReference type="SUPFAM" id="SSF52151">
    <property type="entry name" value="FabD/lysophospholipase-like"/>
    <property type="match status" value="1"/>
</dbReference>
<keyword evidence="6" id="KW-0511">Multifunctional enzyme</keyword>
<dbReference type="InterPro" id="IPR036291">
    <property type="entry name" value="NAD(P)-bd_dom_sf"/>
</dbReference>
<dbReference type="Gene3D" id="3.40.366.10">
    <property type="entry name" value="Malonyl-Coenzyme A Acyl Carrier Protein, domain 2"/>
    <property type="match status" value="1"/>
</dbReference>
<dbReference type="PROSITE" id="PS52019">
    <property type="entry name" value="PKS_MFAS_DH"/>
    <property type="match status" value="1"/>
</dbReference>
<evidence type="ECO:0000256" key="2">
    <source>
        <dbReference type="ARBA" id="ARBA00022553"/>
    </source>
</evidence>